<sequence>MEERERWERERERERERHLQGSSGLGGERALTPPGHYSNSVPTPSGRASPRQHRRPDLPPQGRGYPEERDRDVELAPQHHKPNGGRAPSPDDRDRDRAYSQRSPGVGPRSVPSLASNFGRPSVLAGGPEGNGYDHGGGDRGGPGPMADRGGQVPGGLARRRGDAAQAKASRLHIDTGSGSSASFDGPPQGTLMVPSRSMGGIAKSAPAHKLTFGSESREIPSSQFELGRREDPVMRQGGGGPSQPSHQPGNFQSSSNHPNHPAATGSHRAHAGSGRVGEQVGHYTRREDGSREFTSPSQGGPIRNHPSAEMPHTANPISRHQQAYAQQQQQPPMSSRSYVPQTATLPSPAYHTTQFMRTGAPPMPADRERPGSIHGGERTLPPRTAGLNPPPTARLPDHLRSPPSSKTQFLALFSNFYDSLADSRTLKATLEDQIKRSNTLLQTLQRSSRVLEETVDRRLREERIIWEGRVRGLEGRVRELEAKLGGGGGGGAGGGGANVDGAADEGNESRSRESSGGETGSRRRGSGDSDALSKAESSFGKDRAGSTEETKRKVVEKSKETGSRREEQDRDAREEMEQDEEEDVKSSDH</sequence>
<name>A0ACD0NN85_9BASI</name>
<dbReference type="Proteomes" id="UP000245626">
    <property type="component" value="Unassembled WGS sequence"/>
</dbReference>
<organism evidence="1 2">
    <name type="scientific">Violaceomyces palustris</name>
    <dbReference type="NCBI Taxonomy" id="1673888"/>
    <lineage>
        <taxon>Eukaryota</taxon>
        <taxon>Fungi</taxon>
        <taxon>Dikarya</taxon>
        <taxon>Basidiomycota</taxon>
        <taxon>Ustilaginomycotina</taxon>
        <taxon>Ustilaginomycetes</taxon>
        <taxon>Violaceomycetales</taxon>
        <taxon>Violaceomycetaceae</taxon>
        <taxon>Violaceomyces</taxon>
    </lineage>
</organism>
<dbReference type="EMBL" id="KZ820476">
    <property type="protein sequence ID" value="PWN47290.1"/>
    <property type="molecule type" value="Genomic_DNA"/>
</dbReference>
<keyword evidence="2" id="KW-1185">Reference proteome</keyword>
<reference evidence="1 2" key="1">
    <citation type="journal article" date="2018" name="Mol. Biol. Evol.">
        <title>Broad Genomic Sampling Reveals a Smut Pathogenic Ancestry of the Fungal Clade Ustilaginomycotina.</title>
        <authorList>
            <person name="Kijpornyongpan T."/>
            <person name="Mondo S.J."/>
            <person name="Barry K."/>
            <person name="Sandor L."/>
            <person name="Lee J."/>
            <person name="Lipzen A."/>
            <person name="Pangilinan J."/>
            <person name="LaButti K."/>
            <person name="Hainaut M."/>
            <person name="Henrissat B."/>
            <person name="Grigoriev I.V."/>
            <person name="Spatafora J.W."/>
            <person name="Aime M.C."/>
        </authorList>
    </citation>
    <scope>NUCLEOTIDE SEQUENCE [LARGE SCALE GENOMIC DNA]</scope>
    <source>
        <strain evidence="1 2">SA 807</strain>
    </source>
</reference>
<gene>
    <name evidence="1" type="ORF">IE53DRAFT_257246</name>
</gene>
<evidence type="ECO:0000313" key="1">
    <source>
        <dbReference type="EMBL" id="PWN47290.1"/>
    </source>
</evidence>
<protein>
    <submittedName>
        <fullName evidence="1">Uncharacterized protein</fullName>
    </submittedName>
</protein>
<proteinExistence type="predicted"/>
<evidence type="ECO:0000313" key="2">
    <source>
        <dbReference type="Proteomes" id="UP000245626"/>
    </source>
</evidence>
<accession>A0ACD0NN85</accession>